<dbReference type="Pfam" id="PF00294">
    <property type="entry name" value="PfkB"/>
    <property type="match status" value="1"/>
</dbReference>
<evidence type="ECO:0000259" key="5">
    <source>
        <dbReference type="Pfam" id="PF00294"/>
    </source>
</evidence>
<keyword evidence="3 4" id="KW-0418">Kinase</keyword>
<dbReference type="Proteomes" id="UP000621492">
    <property type="component" value="Unassembled WGS sequence"/>
</dbReference>
<comment type="similarity">
    <text evidence="1 4">Belongs to the carbohydrate kinase PfkB family.</text>
</comment>
<accession>A0A9W5TV68</accession>
<evidence type="ECO:0000313" key="6">
    <source>
        <dbReference type="EMBL" id="GGB31941.1"/>
    </source>
</evidence>
<dbReference type="InterPro" id="IPR011611">
    <property type="entry name" value="PfkB_dom"/>
</dbReference>
<evidence type="ECO:0000256" key="2">
    <source>
        <dbReference type="ARBA" id="ARBA00022679"/>
    </source>
</evidence>
<proteinExistence type="inferred from homology"/>
<evidence type="ECO:0000256" key="4">
    <source>
        <dbReference type="RuleBase" id="RU003704"/>
    </source>
</evidence>
<organism evidence="6 7">
    <name type="scientific">Lentibacillus populi</name>
    <dbReference type="NCBI Taxonomy" id="1827502"/>
    <lineage>
        <taxon>Bacteria</taxon>
        <taxon>Bacillati</taxon>
        <taxon>Bacillota</taxon>
        <taxon>Bacilli</taxon>
        <taxon>Bacillales</taxon>
        <taxon>Bacillaceae</taxon>
        <taxon>Lentibacillus</taxon>
    </lineage>
</organism>
<feature type="domain" description="Carbohydrate kinase PfkB" evidence="5">
    <location>
        <begin position="3"/>
        <end position="294"/>
    </location>
</feature>
<dbReference type="GO" id="GO:0006000">
    <property type="term" value="P:fructose metabolic process"/>
    <property type="evidence" value="ECO:0007669"/>
    <property type="project" value="UniProtKB-ARBA"/>
</dbReference>
<sequence>MDVITLGESMVLLSPDSYGPLRYINRFNKMIGGAESNVAVALSRLGHQVGWVSKLGNDEFGLYVRNVIRGEGVDTSQVVFVDDNPTGVFFKERTVGKDPNIYYYRQNSAASTLGPDDVNTSYFRQAKFIHLTGITAALSFSGKAAVKRAINSAKNNNEQCVVFDPNIRLKLWTEEEAIRELVDIAKDCDIVMPGIEEGKLLTGYESPEKIAQFFLERGTSVVVVKLGSKGAYFSTKKDSGYVPGYTVENVVDTVGAGDGFAAGFISGLLRGWNCYDSVRLGNNVGACALNVEGDFEGYPYWEEIDPGNSEKKVTR</sequence>
<comment type="caution">
    <text evidence="6">The sequence shown here is derived from an EMBL/GenBank/DDBJ whole genome shotgun (WGS) entry which is preliminary data.</text>
</comment>
<keyword evidence="2 4" id="KW-0808">Transferase</keyword>
<evidence type="ECO:0000256" key="3">
    <source>
        <dbReference type="ARBA" id="ARBA00022777"/>
    </source>
</evidence>
<dbReference type="PANTHER" id="PTHR43085:SF57">
    <property type="entry name" value="CARBOHYDRATE KINASE PFKB DOMAIN-CONTAINING PROTEIN"/>
    <property type="match status" value="1"/>
</dbReference>
<dbReference type="InterPro" id="IPR002139">
    <property type="entry name" value="Ribo/fructo_kinase"/>
</dbReference>
<dbReference type="InterPro" id="IPR029056">
    <property type="entry name" value="Ribokinase-like"/>
</dbReference>
<dbReference type="AlphaFoldDB" id="A0A9W5TV68"/>
<evidence type="ECO:0000256" key="1">
    <source>
        <dbReference type="ARBA" id="ARBA00010688"/>
    </source>
</evidence>
<dbReference type="PRINTS" id="PR00990">
    <property type="entry name" value="RIBOKINASE"/>
</dbReference>
<dbReference type="RefSeq" id="WP_155555185.1">
    <property type="nucleotide sequence ID" value="NZ_BMJD01000003.1"/>
</dbReference>
<gene>
    <name evidence="6" type="primary">kdgK</name>
    <name evidence="6" type="ORF">GCM10011409_06650</name>
</gene>
<dbReference type="EMBL" id="BMJD01000003">
    <property type="protein sequence ID" value="GGB31941.1"/>
    <property type="molecule type" value="Genomic_DNA"/>
</dbReference>
<dbReference type="InterPro" id="IPR050306">
    <property type="entry name" value="PfkB_Carbo_kinase"/>
</dbReference>
<dbReference type="PANTHER" id="PTHR43085">
    <property type="entry name" value="HEXOKINASE FAMILY MEMBER"/>
    <property type="match status" value="1"/>
</dbReference>
<protein>
    <submittedName>
        <fullName evidence="6">2-dehydro-3-deoxygluconokinase</fullName>
    </submittedName>
</protein>
<reference evidence="6" key="1">
    <citation type="journal article" date="2014" name="Int. J. Syst. Evol. Microbiol.">
        <title>Complete genome sequence of Corynebacterium casei LMG S-19264T (=DSM 44701T), isolated from a smear-ripened cheese.</title>
        <authorList>
            <consortium name="US DOE Joint Genome Institute (JGI-PGF)"/>
            <person name="Walter F."/>
            <person name="Albersmeier A."/>
            <person name="Kalinowski J."/>
            <person name="Ruckert C."/>
        </authorList>
    </citation>
    <scope>NUCLEOTIDE SEQUENCE</scope>
    <source>
        <strain evidence="6">CGMCC 1.15454</strain>
    </source>
</reference>
<dbReference type="SUPFAM" id="SSF53613">
    <property type="entry name" value="Ribokinase-like"/>
    <property type="match status" value="1"/>
</dbReference>
<reference evidence="6" key="2">
    <citation type="submission" date="2020-09" db="EMBL/GenBank/DDBJ databases">
        <authorList>
            <person name="Sun Q."/>
            <person name="Zhou Y."/>
        </authorList>
    </citation>
    <scope>NUCLEOTIDE SEQUENCE</scope>
    <source>
        <strain evidence="6">CGMCC 1.15454</strain>
    </source>
</reference>
<dbReference type="Gene3D" id="3.40.1190.20">
    <property type="match status" value="1"/>
</dbReference>
<dbReference type="CDD" id="cd01166">
    <property type="entry name" value="KdgK"/>
    <property type="match status" value="1"/>
</dbReference>
<dbReference type="InterPro" id="IPR002173">
    <property type="entry name" value="Carboh/pur_kinase_PfkB_CS"/>
</dbReference>
<evidence type="ECO:0000313" key="7">
    <source>
        <dbReference type="Proteomes" id="UP000621492"/>
    </source>
</evidence>
<dbReference type="PROSITE" id="PS00584">
    <property type="entry name" value="PFKB_KINASES_2"/>
    <property type="match status" value="1"/>
</dbReference>
<name>A0A9W5TV68_9BACI</name>
<dbReference type="GO" id="GO:0008865">
    <property type="term" value="F:fructokinase activity"/>
    <property type="evidence" value="ECO:0007669"/>
    <property type="project" value="UniProtKB-ARBA"/>
</dbReference>
<keyword evidence="7" id="KW-1185">Reference proteome</keyword>